<proteinExistence type="predicted"/>
<name>A0A224XV92_9HEMI</name>
<dbReference type="EMBL" id="GFTR01001352">
    <property type="protein sequence ID" value="JAW15074.1"/>
    <property type="molecule type" value="Transcribed_RNA"/>
</dbReference>
<reference evidence="1" key="1">
    <citation type="journal article" date="2018" name="PLoS Negl. Trop. Dis.">
        <title>An insight into the salivary gland and fat body transcriptome of Panstrongylus lignarius (Hemiptera: Heteroptera), the main vector of Chagas disease in Peru.</title>
        <authorList>
            <person name="Nevoa J.C."/>
            <person name="Mendes M.T."/>
            <person name="da Silva M.V."/>
            <person name="Soares S.C."/>
            <person name="Oliveira C.J.F."/>
            <person name="Ribeiro J.M.C."/>
        </authorList>
    </citation>
    <scope>NUCLEOTIDE SEQUENCE</scope>
</reference>
<evidence type="ECO:0000313" key="1">
    <source>
        <dbReference type="EMBL" id="JAW15074.1"/>
    </source>
</evidence>
<dbReference type="AlphaFoldDB" id="A0A224XV92"/>
<protein>
    <submittedName>
        <fullName evidence="1">Putative secreted protein</fullName>
    </submittedName>
</protein>
<sequence>MFIELTYKCILSYFLVCERFVLLASRTSGLDILKILGNIFASAVNISSLIPLGTKNCRFLSSEPPQDDISIIKPFTHLYTNSARLVHHAIDMP</sequence>
<organism evidence="1">
    <name type="scientific">Panstrongylus lignarius</name>
    <dbReference type="NCBI Taxonomy" id="156445"/>
    <lineage>
        <taxon>Eukaryota</taxon>
        <taxon>Metazoa</taxon>
        <taxon>Ecdysozoa</taxon>
        <taxon>Arthropoda</taxon>
        <taxon>Hexapoda</taxon>
        <taxon>Insecta</taxon>
        <taxon>Pterygota</taxon>
        <taxon>Neoptera</taxon>
        <taxon>Paraneoptera</taxon>
        <taxon>Hemiptera</taxon>
        <taxon>Heteroptera</taxon>
        <taxon>Panheteroptera</taxon>
        <taxon>Cimicomorpha</taxon>
        <taxon>Reduviidae</taxon>
        <taxon>Triatominae</taxon>
        <taxon>Panstrongylus</taxon>
    </lineage>
</organism>
<accession>A0A224XV92</accession>